<proteinExistence type="predicted"/>
<feature type="transmembrane region" description="Helical" evidence="5">
    <location>
        <begin position="449"/>
        <end position="469"/>
    </location>
</feature>
<feature type="transmembrane region" description="Helical" evidence="5">
    <location>
        <begin position="89"/>
        <end position="108"/>
    </location>
</feature>
<gene>
    <name evidence="7" type="ORF">LY11_01325</name>
</gene>
<dbReference type="AlphaFoldDB" id="A0A327T0X5"/>
<dbReference type="CDD" id="cd17321">
    <property type="entry name" value="MFS_MMR_MDR_like"/>
    <property type="match status" value="1"/>
</dbReference>
<evidence type="ECO:0000256" key="4">
    <source>
        <dbReference type="ARBA" id="ARBA00023136"/>
    </source>
</evidence>
<dbReference type="InterPro" id="IPR011701">
    <property type="entry name" value="MFS"/>
</dbReference>
<dbReference type="PANTHER" id="PTHR42718">
    <property type="entry name" value="MAJOR FACILITATOR SUPERFAMILY MULTIDRUG TRANSPORTER MFSC"/>
    <property type="match status" value="1"/>
</dbReference>
<dbReference type="Pfam" id="PF07690">
    <property type="entry name" value="MFS_1"/>
    <property type="match status" value="1"/>
</dbReference>
<evidence type="ECO:0000259" key="6">
    <source>
        <dbReference type="PROSITE" id="PS50850"/>
    </source>
</evidence>
<dbReference type="PANTHER" id="PTHR42718:SF39">
    <property type="entry name" value="ACTINORHODIN TRANSPORTER-RELATED"/>
    <property type="match status" value="1"/>
</dbReference>
<feature type="transmembrane region" description="Helical" evidence="5">
    <location>
        <begin position="283"/>
        <end position="306"/>
    </location>
</feature>
<feature type="transmembrane region" description="Helical" evidence="5">
    <location>
        <begin position="407"/>
        <end position="437"/>
    </location>
</feature>
<feature type="transmembrane region" description="Helical" evidence="5">
    <location>
        <begin position="374"/>
        <end position="395"/>
    </location>
</feature>
<evidence type="ECO:0000313" key="7">
    <source>
        <dbReference type="EMBL" id="RAJ34432.1"/>
    </source>
</evidence>
<protein>
    <submittedName>
        <fullName evidence="7">EmrB/QacA subfamily drug resistance transporter</fullName>
    </submittedName>
</protein>
<dbReference type="GO" id="GO:0022857">
    <property type="term" value="F:transmembrane transporter activity"/>
    <property type="evidence" value="ECO:0007669"/>
    <property type="project" value="InterPro"/>
</dbReference>
<feature type="domain" description="Major facilitator superfamily (MFS) profile" evidence="6">
    <location>
        <begin position="23"/>
        <end position="472"/>
    </location>
</feature>
<evidence type="ECO:0000256" key="1">
    <source>
        <dbReference type="ARBA" id="ARBA00004141"/>
    </source>
</evidence>
<dbReference type="Gene3D" id="1.20.1250.20">
    <property type="entry name" value="MFS general substrate transporter like domains"/>
    <property type="match status" value="1"/>
</dbReference>
<keyword evidence="4 5" id="KW-0472">Membrane</keyword>
<sequence>MQKAVQDTSLTQQTSPYTQRWLALFVLLMGAFLSPLDFFIVNVALPAIKEALHATASQLQFIIIAYGATYAVLVVTGGRLGDIYGRKRMFIIGMLLFTSSSAICGFAQNIQLLIGARILQGLAAALLAPQVLSSIRIIFPENEQPKAMGFFGATFGLASIAGQLLGGILLEIHPFGFTWESVFMLNIPIGLLTIILAFFILPENKPAKQPKLDIPGIFFLSLALFLIIYPLIKGREEGWPLWIFLCFAAAIPVLITFIKLEKKAVAKGNDPLIDLNMFRNKHFVTGAIIIFFFNSTAAFFMIYPYYLQNGLHWNVLSAGLAVLPYAAGFFIGPLTSAMLTRKLGSSVVLLALGLLSTGYTMVIIATICYPAPGFLLYAGLMIAGMGHGIVLPALVRITLAPVTPEKAGMAAGIVSTAIQMGSAIGVAVIGTIFFSLFNKESSTQSFKTAFAIAIGCLLSIFITAFFLTIKLNKLPVKN</sequence>
<keyword evidence="3 5" id="KW-1133">Transmembrane helix</keyword>
<keyword evidence="2 5" id="KW-0812">Transmembrane</keyword>
<dbReference type="SUPFAM" id="SSF103473">
    <property type="entry name" value="MFS general substrate transporter"/>
    <property type="match status" value="1"/>
</dbReference>
<evidence type="ECO:0000313" key="8">
    <source>
        <dbReference type="Proteomes" id="UP000249754"/>
    </source>
</evidence>
<organism evidence="7 8">
    <name type="scientific">Pedobacter cryoconitis</name>
    <dbReference type="NCBI Taxonomy" id="188932"/>
    <lineage>
        <taxon>Bacteria</taxon>
        <taxon>Pseudomonadati</taxon>
        <taxon>Bacteroidota</taxon>
        <taxon>Sphingobacteriia</taxon>
        <taxon>Sphingobacteriales</taxon>
        <taxon>Sphingobacteriaceae</taxon>
        <taxon>Pedobacter</taxon>
    </lineage>
</organism>
<comment type="caution">
    <text evidence="7">The sequence shown here is derived from an EMBL/GenBank/DDBJ whole genome shotgun (WGS) entry which is preliminary data.</text>
</comment>
<dbReference type="Gene3D" id="1.20.1720.10">
    <property type="entry name" value="Multidrug resistance protein D"/>
    <property type="match status" value="1"/>
</dbReference>
<feature type="transmembrane region" description="Helical" evidence="5">
    <location>
        <begin position="214"/>
        <end position="232"/>
    </location>
</feature>
<evidence type="ECO:0000256" key="5">
    <source>
        <dbReference type="SAM" id="Phobius"/>
    </source>
</evidence>
<reference evidence="7 8" key="1">
    <citation type="submission" date="2018-06" db="EMBL/GenBank/DDBJ databases">
        <title>Genomic Encyclopedia of Archaeal and Bacterial Type Strains, Phase II (KMG-II): from individual species to whole genera.</title>
        <authorList>
            <person name="Goeker M."/>
        </authorList>
    </citation>
    <scope>NUCLEOTIDE SEQUENCE [LARGE SCALE GENOMIC DNA]</scope>
    <source>
        <strain evidence="7 8">DSM 14825</strain>
    </source>
</reference>
<feature type="transmembrane region" description="Helical" evidence="5">
    <location>
        <begin position="238"/>
        <end position="258"/>
    </location>
</feature>
<evidence type="ECO:0000256" key="2">
    <source>
        <dbReference type="ARBA" id="ARBA00022692"/>
    </source>
</evidence>
<feature type="transmembrane region" description="Helical" evidence="5">
    <location>
        <begin position="182"/>
        <end position="202"/>
    </location>
</feature>
<feature type="transmembrane region" description="Helical" evidence="5">
    <location>
        <begin position="57"/>
        <end position="77"/>
    </location>
</feature>
<name>A0A327T0X5_9SPHI</name>
<dbReference type="OrthoDB" id="783189at2"/>
<accession>A0A327T0X5</accession>
<dbReference type="InterPro" id="IPR020846">
    <property type="entry name" value="MFS_dom"/>
</dbReference>
<dbReference type="InterPro" id="IPR036259">
    <property type="entry name" value="MFS_trans_sf"/>
</dbReference>
<dbReference type="EMBL" id="QLLR01000003">
    <property type="protein sequence ID" value="RAJ34432.1"/>
    <property type="molecule type" value="Genomic_DNA"/>
</dbReference>
<dbReference type="PROSITE" id="PS50850">
    <property type="entry name" value="MFS"/>
    <property type="match status" value="1"/>
</dbReference>
<comment type="subcellular location">
    <subcellularLocation>
        <location evidence="1">Membrane</location>
        <topology evidence="1">Multi-pass membrane protein</topology>
    </subcellularLocation>
</comment>
<feature type="transmembrane region" description="Helical" evidence="5">
    <location>
        <begin position="347"/>
        <end position="368"/>
    </location>
</feature>
<feature type="transmembrane region" description="Helical" evidence="5">
    <location>
        <begin position="147"/>
        <end position="170"/>
    </location>
</feature>
<dbReference type="GO" id="GO:0016020">
    <property type="term" value="C:membrane"/>
    <property type="evidence" value="ECO:0007669"/>
    <property type="project" value="UniProtKB-SubCell"/>
</dbReference>
<feature type="transmembrane region" description="Helical" evidence="5">
    <location>
        <begin position="312"/>
        <end position="335"/>
    </location>
</feature>
<dbReference type="Proteomes" id="UP000249754">
    <property type="component" value="Unassembled WGS sequence"/>
</dbReference>
<evidence type="ECO:0000256" key="3">
    <source>
        <dbReference type="ARBA" id="ARBA00022989"/>
    </source>
</evidence>
<feature type="transmembrane region" description="Helical" evidence="5">
    <location>
        <begin position="114"/>
        <end position="135"/>
    </location>
</feature>
<dbReference type="RefSeq" id="WP_111632903.1">
    <property type="nucleotide sequence ID" value="NZ_QLLR01000003.1"/>
</dbReference>
<feature type="transmembrane region" description="Helical" evidence="5">
    <location>
        <begin position="21"/>
        <end position="45"/>
    </location>
</feature>